<dbReference type="GO" id="GO:0003777">
    <property type="term" value="F:microtubule motor activity"/>
    <property type="evidence" value="ECO:0007669"/>
    <property type="project" value="InterPro"/>
</dbReference>
<dbReference type="InterPro" id="IPR027417">
    <property type="entry name" value="P-loop_NTPase"/>
</dbReference>
<dbReference type="InterPro" id="IPR036961">
    <property type="entry name" value="Kinesin_motor_dom_sf"/>
</dbReference>
<dbReference type="GO" id="GO:0005524">
    <property type="term" value="F:ATP binding"/>
    <property type="evidence" value="ECO:0007669"/>
    <property type="project" value="InterPro"/>
</dbReference>
<dbReference type="EMBL" id="MN739896">
    <property type="protein sequence ID" value="QHT76372.1"/>
    <property type="molecule type" value="Genomic_DNA"/>
</dbReference>
<sequence>MDMNMEETLKQDLEKIEEEIIHKVNEYNENKINTIITSFQNNNIIGKIQDNCIDFYCFYIVLSDKQYADILDKLQITYLSDTVTIAYPNLFTNTNYINITNIFNSIFLINIINMYKNFILLFDNNSDKEIVSFIKYRINYLEYLVKYCSYIKFPQQLITLDPLTQYKKLFYKEFLIIYEDLGLISNKTWKQLLYITSNIDYLKNFLSTVNDTTHYYNLESENKNLNSLNQDHINAYYQYHFFYLTISTELSESLELDSLSKNSLYNVKTCKKLFIFDLVKYLISEHFCIYKLFNIDQHKFIYSFELWCKLKCKLLKFKYIYKDMVNKLKTIINDTYNRCFDNKKQLYYHLYLRRDTTHKNPRFEYEKSNMITVTYNDYPYTLIPTNLGLIDITSNLEEDNNLYKSAKEWSEKTINYDVIFRYDDDNVKYIIIKYNGEFKIYECTYPTSSWSWLSKDIIDISYFNRSSQLNKSQHTTSYKHVYDFYDETYIEKHEKAAKDFAINLIKQINYPICIINNGLTGAGKTSFTLYRKDENGNPIFGALYYFLLELMNKSKDNTIKIQKGQADEIYSKYEDTKYTKTYSICTDAYQINNETDISTILNRIIVILEKDRQTALTLFNPASSRSHLIIYLDIQFNDKNNDSQQVRLLLLDLAGRENMFLCDTPQTRMKLLDLYISHNKLEYIKDYTKKMESIDESFENKYKKKVLINKLIDRNEIDRYNIMEQIAVFHTPEDKSSTKSTENPMDNCKKKYDDLYAYFNNPGLVTSRTNFQVNKEDTPYQFYWDHSIDTNNLPYIKTFMQENMWFSHVHSIPPKLTMIINFKSVKIYPISISNSLKPTISLESKSTLESFMGGFEPVNLLAILKKDIIELDVDNINGIISSLESYLKNIDANITRVIKFIVSIMVKQLDNVKKNMTDKYGSKGFLYTNNTAPHLNLFPHLFIFITDNDKQFKIYHPQTNKIDESNIDSKTKEAYNILVRWPIEEIIEICKKIIEIKKDFMNKMAQNEEKLKDYNAKFKQYILVAEECNIRSHEGEKINKTLIKFKTRLATSYGYNKIINNDNCADMEFFEYPSDPDNNTYEKENTNFGEDEEIMQSIHKFLGVDMKDAKFNILNIVNMSDSILLNNPPYPPYIDITDIIYFKNKLSAVFSTYSTNKVNKLTILIRAILKLLIQYILKKCTKYKYYNTQTTSLEESKKLIDGKFQDTAIDRVITFIDDFIKIIETNNELTVIGSMYPLKAATSPIYISCSTNNYLATIVSNTSYEKLPKKGTELVYNTFKKLLGGSIFSQNINLKTATNNLHLAQTTHQKQLLSNNKDINKINYLNKNNIDNDYVKYIKYKHKYLKLKAAILK</sequence>
<dbReference type="SUPFAM" id="SSF52540">
    <property type="entry name" value="P-loop containing nucleoside triphosphate hydrolases"/>
    <property type="match status" value="1"/>
</dbReference>
<dbReference type="InterPro" id="IPR001752">
    <property type="entry name" value="Kinesin_motor_dom"/>
</dbReference>
<proteinExistence type="predicted"/>
<dbReference type="Pfam" id="PF00225">
    <property type="entry name" value="Kinesin"/>
    <property type="match status" value="1"/>
</dbReference>
<feature type="domain" description="Kinesin motor" evidence="1">
    <location>
        <begin position="467"/>
        <end position="659"/>
    </location>
</feature>
<dbReference type="GO" id="GO:0007018">
    <property type="term" value="P:microtubule-based movement"/>
    <property type="evidence" value="ECO:0007669"/>
    <property type="project" value="InterPro"/>
</dbReference>
<accession>A0A6C0H722</accession>
<name>A0A6C0H722_9ZZZZ</name>
<dbReference type="GO" id="GO:0008017">
    <property type="term" value="F:microtubule binding"/>
    <property type="evidence" value="ECO:0007669"/>
    <property type="project" value="InterPro"/>
</dbReference>
<dbReference type="Gene3D" id="3.40.850.10">
    <property type="entry name" value="Kinesin motor domain"/>
    <property type="match status" value="1"/>
</dbReference>
<reference evidence="2" key="1">
    <citation type="journal article" date="2020" name="Nature">
        <title>Giant virus diversity and host interactions through global metagenomics.</title>
        <authorList>
            <person name="Schulz F."/>
            <person name="Roux S."/>
            <person name="Paez-Espino D."/>
            <person name="Jungbluth S."/>
            <person name="Walsh D.A."/>
            <person name="Denef V.J."/>
            <person name="McMahon K.D."/>
            <person name="Konstantinidis K.T."/>
            <person name="Eloe-Fadrosh E.A."/>
            <person name="Kyrpides N.C."/>
            <person name="Woyke T."/>
        </authorList>
    </citation>
    <scope>NUCLEOTIDE SEQUENCE</scope>
    <source>
        <strain evidence="2">GVMAG-M-3300023179-82</strain>
    </source>
</reference>
<evidence type="ECO:0000313" key="2">
    <source>
        <dbReference type="EMBL" id="QHT76372.1"/>
    </source>
</evidence>
<dbReference type="PRINTS" id="PR00380">
    <property type="entry name" value="KINESINHEAVY"/>
</dbReference>
<protein>
    <recommendedName>
        <fullName evidence="1">Kinesin motor domain-containing protein</fullName>
    </recommendedName>
</protein>
<organism evidence="2">
    <name type="scientific">viral metagenome</name>
    <dbReference type="NCBI Taxonomy" id="1070528"/>
    <lineage>
        <taxon>unclassified sequences</taxon>
        <taxon>metagenomes</taxon>
        <taxon>organismal metagenomes</taxon>
    </lineage>
</organism>
<evidence type="ECO:0000259" key="1">
    <source>
        <dbReference type="Pfam" id="PF00225"/>
    </source>
</evidence>